<sequence length="388" mass="43667">MTLAFLIYQYFPYGGQQRDFMRIALRCVAAGYQVRVYCLKWQGDIPDGVTVIRVPVSALSRHVMYQRYSEWVGAALRQNPVAAVVGFSKMPGLDLYFAADPCFAERMQRERRFFTRNLPRYRHFARNEQAVFGPASETRVMLLSPRQYQDFSEHYPGCEDRLHRLPPGLDQDRLPAPETSAMRQQFRQQFAVQDDEYAVLQIGSGFRVKGLSRALRAVAALPVAIRNKTRFFIVGQDKPAKYQRLARKLGIDVRCHFLGGRDDVPLFLQGCDLLLHPALSESAGYTLLEAVINGLPVLTTDTCGYAFHVSDAGAGQVCPSPFSQSDLNARLHEMLISSDRASWKRNGLAYAGKVDLFGLADQALVIIEEALQNKSRYEHGGGYDRVSA</sequence>
<dbReference type="CDD" id="cd03801">
    <property type="entry name" value="GT4_PimA-like"/>
    <property type="match status" value="1"/>
</dbReference>
<dbReference type="STRING" id="1524254.PHACT_07860"/>
<evidence type="ECO:0000259" key="1">
    <source>
        <dbReference type="Pfam" id="PF00534"/>
    </source>
</evidence>
<evidence type="ECO:0000313" key="3">
    <source>
        <dbReference type="Proteomes" id="UP000175669"/>
    </source>
</evidence>
<dbReference type="EMBL" id="MASR01000001">
    <property type="protein sequence ID" value="OFE13063.1"/>
    <property type="molecule type" value="Genomic_DNA"/>
</dbReference>
<dbReference type="SUPFAM" id="SSF53756">
    <property type="entry name" value="UDP-Glycosyltransferase/glycogen phosphorylase"/>
    <property type="match status" value="1"/>
</dbReference>
<proteinExistence type="predicted"/>
<dbReference type="GO" id="GO:1901135">
    <property type="term" value="P:carbohydrate derivative metabolic process"/>
    <property type="evidence" value="ECO:0007669"/>
    <property type="project" value="UniProtKB-ARBA"/>
</dbReference>
<dbReference type="RefSeq" id="WP_070116674.1">
    <property type="nucleotide sequence ID" value="NZ_CAXATG010000001.1"/>
</dbReference>
<feature type="domain" description="Glycosyl transferase family 1" evidence="1">
    <location>
        <begin position="183"/>
        <end position="347"/>
    </location>
</feature>
<comment type="caution">
    <text evidence="2">The sequence shown here is derived from an EMBL/GenBank/DDBJ whole genome shotgun (WGS) entry which is preliminary data.</text>
</comment>
<reference evidence="3" key="1">
    <citation type="submission" date="2016-07" db="EMBL/GenBank/DDBJ databases">
        <authorList>
            <person name="Florea S."/>
            <person name="Webb J.S."/>
            <person name="Jaromczyk J."/>
            <person name="Schardl C.L."/>
        </authorList>
    </citation>
    <scope>NUCLEOTIDE SEQUENCE [LARGE SCALE GENOMIC DNA]</scope>
    <source>
        <strain evidence="3">KCTC 42131</strain>
    </source>
</reference>
<dbReference type="GO" id="GO:0016757">
    <property type="term" value="F:glycosyltransferase activity"/>
    <property type="evidence" value="ECO:0007669"/>
    <property type="project" value="InterPro"/>
</dbReference>
<dbReference type="PANTHER" id="PTHR12526:SF641">
    <property type="entry name" value="LIPOPOLYSACCHARIDE CORE BIOSYNTHESIS PROTEIN RFAG"/>
    <property type="match status" value="1"/>
</dbReference>
<dbReference type="Pfam" id="PF00534">
    <property type="entry name" value="Glycos_transf_1"/>
    <property type="match status" value="1"/>
</dbReference>
<dbReference type="Gene3D" id="3.40.50.2000">
    <property type="entry name" value="Glycogen Phosphorylase B"/>
    <property type="match status" value="2"/>
</dbReference>
<accession>A0A1E8CKY1</accession>
<evidence type="ECO:0000313" key="2">
    <source>
        <dbReference type="EMBL" id="OFE13063.1"/>
    </source>
</evidence>
<dbReference type="Proteomes" id="UP000175669">
    <property type="component" value="Unassembled WGS sequence"/>
</dbReference>
<dbReference type="InterPro" id="IPR001296">
    <property type="entry name" value="Glyco_trans_1"/>
</dbReference>
<name>A0A1E8CKY1_9GAMM</name>
<protein>
    <recommendedName>
        <fullName evidence="1">Glycosyl transferase family 1 domain-containing protein</fullName>
    </recommendedName>
</protein>
<keyword evidence="3" id="KW-1185">Reference proteome</keyword>
<dbReference type="AlphaFoldDB" id="A0A1E8CKY1"/>
<organism evidence="2 3">
    <name type="scientific">Pseudohongiella acticola</name>
    <dbReference type="NCBI Taxonomy" id="1524254"/>
    <lineage>
        <taxon>Bacteria</taxon>
        <taxon>Pseudomonadati</taxon>
        <taxon>Pseudomonadota</taxon>
        <taxon>Gammaproteobacteria</taxon>
        <taxon>Pseudomonadales</taxon>
        <taxon>Pseudohongiellaceae</taxon>
        <taxon>Pseudohongiella</taxon>
    </lineage>
</organism>
<dbReference type="OrthoDB" id="9802524at2"/>
<gene>
    <name evidence="2" type="ORF">PHACT_07860</name>
</gene>
<dbReference type="PANTHER" id="PTHR12526">
    <property type="entry name" value="GLYCOSYLTRANSFERASE"/>
    <property type="match status" value="1"/>
</dbReference>